<reference evidence="2" key="1">
    <citation type="journal article" date="2014" name="Int. J. Syst. Evol. Microbiol.">
        <title>Complete genome sequence of Corynebacterium casei LMG S-19264T (=DSM 44701T), isolated from a smear-ripened cheese.</title>
        <authorList>
            <consortium name="US DOE Joint Genome Institute (JGI-PGF)"/>
            <person name="Walter F."/>
            <person name="Albersmeier A."/>
            <person name="Kalinowski J."/>
            <person name="Ruckert C."/>
        </authorList>
    </citation>
    <scope>NUCLEOTIDE SEQUENCE</scope>
    <source>
        <strain evidence="2">CGMCC 1.3617</strain>
    </source>
</reference>
<dbReference type="AlphaFoldDB" id="A0A917L053"/>
<name>A0A917L053_9PROT</name>
<evidence type="ECO:0000313" key="3">
    <source>
        <dbReference type="Proteomes" id="UP000661507"/>
    </source>
</evidence>
<reference evidence="2" key="2">
    <citation type="submission" date="2020-09" db="EMBL/GenBank/DDBJ databases">
        <authorList>
            <person name="Sun Q."/>
            <person name="Zhou Y."/>
        </authorList>
    </citation>
    <scope>NUCLEOTIDE SEQUENCE</scope>
    <source>
        <strain evidence="2">CGMCC 1.3617</strain>
    </source>
</reference>
<evidence type="ECO:0000313" key="2">
    <source>
        <dbReference type="EMBL" id="GGJ34225.1"/>
    </source>
</evidence>
<proteinExistence type="predicted"/>
<gene>
    <name evidence="2" type="ORF">GCM10011320_47390</name>
</gene>
<keyword evidence="1" id="KW-0732">Signal</keyword>
<feature type="signal peptide" evidence="1">
    <location>
        <begin position="1"/>
        <end position="24"/>
    </location>
</feature>
<evidence type="ECO:0000256" key="1">
    <source>
        <dbReference type="SAM" id="SignalP"/>
    </source>
</evidence>
<sequence length="116" mass="12247">MAGLMIRPGCCLLTLVALATPALAQQDPFRVVNGARLPAIALHVVPSGHEGWGPNQLTRGPLQPGATLSMHPPGSAGCRFDLRLQLQDGQEAVRRDADICKDRTVVLGAIDAPPRP</sequence>
<feature type="chain" id="PRO_5037321732" evidence="1">
    <location>
        <begin position="25"/>
        <end position="116"/>
    </location>
</feature>
<dbReference type="RefSeq" id="WP_188971458.1">
    <property type="nucleotide sequence ID" value="NZ_BMKW01000013.1"/>
</dbReference>
<keyword evidence="3" id="KW-1185">Reference proteome</keyword>
<accession>A0A917L053</accession>
<dbReference type="EMBL" id="BMKW01000013">
    <property type="protein sequence ID" value="GGJ34225.1"/>
    <property type="molecule type" value="Genomic_DNA"/>
</dbReference>
<dbReference type="Proteomes" id="UP000661507">
    <property type="component" value="Unassembled WGS sequence"/>
</dbReference>
<comment type="caution">
    <text evidence="2">The sequence shown here is derived from an EMBL/GenBank/DDBJ whole genome shotgun (WGS) entry which is preliminary data.</text>
</comment>
<protein>
    <submittedName>
        <fullName evidence="2">Uncharacterized protein</fullName>
    </submittedName>
</protein>
<organism evidence="2 3">
    <name type="scientific">Neoroseomonas lacus</name>
    <dbReference type="NCBI Taxonomy" id="287609"/>
    <lineage>
        <taxon>Bacteria</taxon>
        <taxon>Pseudomonadati</taxon>
        <taxon>Pseudomonadota</taxon>
        <taxon>Alphaproteobacteria</taxon>
        <taxon>Acetobacterales</taxon>
        <taxon>Acetobacteraceae</taxon>
        <taxon>Neoroseomonas</taxon>
    </lineage>
</organism>